<keyword evidence="1" id="KW-0812">Transmembrane</keyword>
<accession>A0ABV2JEQ2</accession>
<reference evidence="2 3" key="1">
    <citation type="submission" date="2024-06" db="EMBL/GenBank/DDBJ databases">
        <title>Genomic Encyclopedia of Type Strains, Phase IV (KMG-IV): sequencing the most valuable type-strain genomes for metagenomic binning, comparative biology and taxonomic classification.</title>
        <authorList>
            <person name="Goeker M."/>
        </authorList>
    </citation>
    <scope>NUCLEOTIDE SEQUENCE [LARGE SCALE GENOMIC DNA]</scope>
    <source>
        <strain evidence="2 3">DSM 28302</strain>
    </source>
</reference>
<dbReference type="Proteomes" id="UP001549037">
    <property type="component" value="Unassembled WGS sequence"/>
</dbReference>
<keyword evidence="1" id="KW-1133">Transmembrane helix</keyword>
<proteinExistence type="predicted"/>
<feature type="transmembrane region" description="Helical" evidence="1">
    <location>
        <begin position="12"/>
        <end position="31"/>
    </location>
</feature>
<evidence type="ECO:0000313" key="2">
    <source>
        <dbReference type="EMBL" id="MET3634251.1"/>
    </source>
</evidence>
<dbReference type="RefSeq" id="WP_354368449.1">
    <property type="nucleotide sequence ID" value="NZ_JBEPLN010000011.1"/>
</dbReference>
<keyword evidence="3" id="KW-1185">Reference proteome</keyword>
<evidence type="ECO:0000256" key="1">
    <source>
        <dbReference type="SAM" id="Phobius"/>
    </source>
</evidence>
<protein>
    <recommendedName>
        <fullName evidence="4">Integral membrane protein</fullName>
    </recommendedName>
</protein>
<feature type="transmembrane region" description="Helical" evidence="1">
    <location>
        <begin position="37"/>
        <end position="59"/>
    </location>
</feature>
<sequence length="122" mass="13590">MRNRSPYLISGKIVSIVIDSIVFALFIIHIAQPKLDFMNLSMVLSVLHSIVFVLAYVLVSKTTGMSVLLGNLNLWLAGVLGLLLLGVGVMLSDGLNWEVVLMVINSLFVILYPYRNPFIQRK</sequence>
<name>A0ABV2JEQ2_9STRE</name>
<feature type="transmembrane region" description="Helical" evidence="1">
    <location>
        <begin position="71"/>
        <end position="91"/>
    </location>
</feature>
<feature type="transmembrane region" description="Helical" evidence="1">
    <location>
        <begin position="97"/>
        <end position="114"/>
    </location>
</feature>
<comment type="caution">
    <text evidence="2">The sequence shown here is derived from an EMBL/GenBank/DDBJ whole genome shotgun (WGS) entry which is preliminary data.</text>
</comment>
<organism evidence="2 3">
    <name type="scientific">Streptococcus porcorum</name>
    <dbReference type="NCBI Taxonomy" id="701526"/>
    <lineage>
        <taxon>Bacteria</taxon>
        <taxon>Bacillati</taxon>
        <taxon>Bacillota</taxon>
        <taxon>Bacilli</taxon>
        <taxon>Lactobacillales</taxon>
        <taxon>Streptococcaceae</taxon>
        <taxon>Streptococcus</taxon>
    </lineage>
</organism>
<gene>
    <name evidence="2" type="ORF">ABID28_000888</name>
</gene>
<evidence type="ECO:0008006" key="4">
    <source>
        <dbReference type="Google" id="ProtNLM"/>
    </source>
</evidence>
<keyword evidence="1" id="KW-0472">Membrane</keyword>
<evidence type="ECO:0000313" key="3">
    <source>
        <dbReference type="Proteomes" id="UP001549037"/>
    </source>
</evidence>
<dbReference type="EMBL" id="JBEPLN010000011">
    <property type="protein sequence ID" value="MET3634251.1"/>
    <property type="molecule type" value="Genomic_DNA"/>
</dbReference>